<dbReference type="InterPro" id="IPR013103">
    <property type="entry name" value="RVT_2"/>
</dbReference>
<keyword evidence="3" id="KW-0732">Signal</keyword>
<dbReference type="InterPro" id="IPR054722">
    <property type="entry name" value="PolX-like_BBD"/>
</dbReference>
<dbReference type="CDD" id="cd09272">
    <property type="entry name" value="RNase_HI_RT_Ty1"/>
    <property type="match status" value="1"/>
</dbReference>
<dbReference type="GO" id="GO:0004190">
    <property type="term" value="F:aspartic-type endopeptidase activity"/>
    <property type="evidence" value="ECO:0007669"/>
    <property type="project" value="UniProtKB-KW"/>
</dbReference>
<evidence type="ECO:0000259" key="4">
    <source>
        <dbReference type="SMART" id="SM00575"/>
    </source>
</evidence>
<dbReference type="InterPro" id="IPR057670">
    <property type="entry name" value="SH3_retrovirus"/>
</dbReference>
<accession>A0A2N9HTA4</accession>
<keyword evidence="1" id="KW-0064">Aspartyl protease</keyword>
<evidence type="ECO:0000256" key="3">
    <source>
        <dbReference type="SAM" id="SignalP"/>
    </source>
</evidence>
<feature type="signal peptide" evidence="3">
    <location>
        <begin position="1"/>
        <end position="20"/>
    </location>
</feature>
<evidence type="ECO:0000313" key="5">
    <source>
        <dbReference type="EMBL" id="SPD15248.1"/>
    </source>
</evidence>
<dbReference type="GO" id="GO:0003676">
    <property type="term" value="F:nucleic acid binding"/>
    <property type="evidence" value="ECO:0007669"/>
    <property type="project" value="InterPro"/>
</dbReference>
<feature type="compositionally biased region" description="Basic and acidic residues" evidence="2">
    <location>
        <begin position="1282"/>
        <end position="1296"/>
    </location>
</feature>
<dbReference type="Pfam" id="PF14244">
    <property type="entry name" value="Retrotran_gag_3"/>
    <property type="match status" value="1"/>
</dbReference>
<dbReference type="GO" id="GO:0008270">
    <property type="term" value="F:zinc ion binding"/>
    <property type="evidence" value="ECO:0007669"/>
    <property type="project" value="InterPro"/>
</dbReference>
<keyword evidence="1" id="KW-0378">Hydrolase</keyword>
<feature type="region of interest" description="Disordered" evidence="2">
    <location>
        <begin position="564"/>
        <end position="592"/>
    </location>
</feature>
<dbReference type="Pfam" id="PF07727">
    <property type="entry name" value="RVT_2"/>
    <property type="match status" value="1"/>
</dbReference>
<dbReference type="PANTHER" id="PTHR11439:SF467">
    <property type="entry name" value="INTEGRASE CATALYTIC DOMAIN-CONTAINING PROTEIN"/>
    <property type="match status" value="1"/>
</dbReference>
<dbReference type="InterPro" id="IPR043502">
    <property type="entry name" value="DNA/RNA_pol_sf"/>
</dbReference>
<dbReference type="Pfam" id="PF22936">
    <property type="entry name" value="Pol_BBD"/>
    <property type="match status" value="1"/>
</dbReference>
<dbReference type="PANTHER" id="PTHR11439">
    <property type="entry name" value="GAG-POL-RELATED RETROTRANSPOSON"/>
    <property type="match status" value="1"/>
</dbReference>
<name>A0A2N9HTA4_FAGSY</name>
<gene>
    <name evidence="5" type="ORF">FSB_LOCUS43130</name>
</gene>
<dbReference type="SUPFAM" id="SSF56672">
    <property type="entry name" value="DNA/RNA polymerases"/>
    <property type="match status" value="1"/>
</dbReference>
<dbReference type="InterPro" id="IPR036397">
    <property type="entry name" value="RNaseH_sf"/>
</dbReference>
<evidence type="ECO:0000256" key="2">
    <source>
        <dbReference type="SAM" id="MobiDB-lite"/>
    </source>
</evidence>
<dbReference type="EMBL" id="OIVN01004066">
    <property type="protein sequence ID" value="SPD15248.1"/>
    <property type="molecule type" value="Genomic_DNA"/>
</dbReference>
<protein>
    <recommendedName>
        <fullName evidence="4">Zinc finger PMZ-type domain-containing protein</fullName>
    </recommendedName>
</protein>
<feature type="compositionally biased region" description="Low complexity" evidence="2">
    <location>
        <begin position="1299"/>
        <end position="1309"/>
    </location>
</feature>
<dbReference type="SUPFAM" id="SSF53098">
    <property type="entry name" value="Ribonuclease H-like"/>
    <property type="match status" value="1"/>
</dbReference>
<dbReference type="InterPro" id="IPR006564">
    <property type="entry name" value="Znf_PMZ"/>
</dbReference>
<feature type="region of interest" description="Disordered" evidence="2">
    <location>
        <begin position="1264"/>
        <end position="1331"/>
    </location>
</feature>
<organism evidence="5">
    <name type="scientific">Fagus sylvatica</name>
    <name type="common">Beechnut</name>
    <dbReference type="NCBI Taxonomy" id="28930"/>
    <lineage>
        <taxon>Eukaryota</taxon>
        <taxon>Viridiplantae</taxon>
        <taxon>Streptophyta</taxon>
        <taxon>Embryophyta</taxon>
        <taxon>Tracheophyta</taxon>
        <taxon>Spermatophyta</taxon>
        <taxon>Magnoliopsida</taxon>
        <taxon>eudicotyledons</taxon>
        <taxon>Gunneridae</taxon>
        <taxon>Pentapetalae</taxon>
        <taxon>rosids</taxon>
        <taxon>fabids</taxon>
        <taxon>Fagales</taxon>
        <taxon>Fagaceae</taxon>
        <taxon>Fagus</taxon>
    </lineage>
</organism>
<evidence type="ECO:0000256" key="1">
    <source>
        <dbReference type="ARBA" id="ARBA00022750"/>
    </source>
</evidence>
<dbReference type="Gene3D" id="3.30.420.10">
    <property type="entry name" value="Ribonuclease H-like superfamily/Ribonuclease H"/>
    <property type="match status" value="1"/>
</dbReference>
<feature type="chain" id="PRO_5014640811" description="Zinc finger PMZ-type domain-containing protein" evidence="3">
    <location>
        <begin position="21"/>
        <end position="1331"/>
    </location>
</feature>
<feature type="compositionally biased region" description="Polar residues" evidence="2">
    <location>
        <begin position="1320"/>
        <end position="1331"/>
    </location>
</feature>
<dbReference type="InterPro" id="IPR029472">
    <property type="entry name" value="Copia-like_N"/>
</dbReference>
<reference evidence="5" key="1">
    <citation type="submission" date="2018-02" db="EMBL/GenBank/DDBJ databases">
        <authorList>
            <person name="Cohen D.B."/>
            <person name="Kent A.D."/>
        </authorList>
    </citation>
    <scope>NUCLEOTIDE SEQUENCE</scope>
</reference>
<dbReference type="InterPro" id="IPR012337">
    <property type="entry name" value="RNaseH-like_sf"/>
</dbReference>
<dbReference type="SMART" id="SM00575">
    <property type="entry name" value="ZnF_PMZ"/>
    <property type="match status" value="1"/>
</dbReference>
<proteinExistence type="predicted"/>
<sequence length="1331" mass="148051">MLVLVLLSVVVLLAVLCASCDYLGAMGDSSSTPPMSLSHHAPAQRITSALLNGRNFAAWSRSLRLYLGGKGKSGWLLGIEKQPAASDAKRIQWDMDNCTILGWMFNSMNERIYNTFMYHDTVNGLWTALSLGLSVVDYFGYLQSRWEELAQYEPLSDFPAEAASIVVTRLGRQHTYQFLLGLKPEFEALRTQILNTSPMPSLYEAYATIDSDERRRRLGPPISTTVSASPVIAEQMAFAANSGPRSPSWRPICHHCGVVGHLKARCFKLHPELRQTVHKNRPPNFSSTRTAAIAETTGNSAALSDFSRLQAQIGQLQDQLGSLAAQAHDTSIAPTTTIATGTPTAFHVRSGEPIWVLDSGANDHMTGESSIFSSPLIPVTQSVSLADGSTSHISHKGDVFLSSDIMLSSILHIPNFAFNLLSLNQKGILHQLTCPQTPEQNGVAERKNRHIMSIVRCLLCGMHVPKSYWHMAVLTAVYLMNRTPSRVLHRCIFLGYSTMSKAYRCYDPVSRHLYHSLDVTFFEDIPFYGTHSPLQVSDSSPSTEDTSPLPRPVPIFDFMVPESPSPPVPTSHPPLQVYTRRPRSPLPDSPLAPGSDSYHAFIGMIDSVSIPRSVSAALQDPKWVTAMQAEMDALQANQTWELVPLPSGEKTVGCKWVFTVKYLADGSVDRYKARLVAKGFTQIPGKDFGATFAPVAKLTSVRLLVSLAASHSWPLHQLDVKNAFLHGNLLETIYMDPPPGFRAEGEYAGKVCRLRKSLYGLKQSPRAWFSRFSEVILSMEFVRCHSDHTCFIRRRSDGRCIILLVYVDDIILTGDDTPGITHVKQSLGKVFDVKDLGALKYFLGIEVARSRHGISLSQRKYTLDLLQETGMLGCRPASTPMDPNLKLSVESGELISNPSMYQRLVGRLIYLTNTRPDLTFAVSVVSQFMHAPRTSHLDAVYHILRYVKTSPGLGLFYSAGHQSGLSCFTDADYAGSQTDRRSTTGLSTFYGNHLISWKSKKQAVVSRSSAEAEYRAMAQGTCEILWLRSICNELGFMETDSSQLFCDNKSAIMLASDSVLHERSKHIEVDIHFIREKGLDVKVHEWLSNVPPSTWFRSHFSTKSKCDILVNNPSESFNSYIMQARDKPIIRWVEWIRKRLMKRFYVKKVSMEKYGGLICPAIQDKLAKIKHDSRNCFASPASKGKFEVEILDTTHVLDMGARSCSCRMWDLTGILSKLAVAAIQMSRENPKKYVLKSCKAPVMGEIPCQRRMKQKKAKEMATKVVQNEGKPGLAAHTRCKKASREHQLSKDPKERGAASSSQLIDSSTSTKRPPCRECSYQPTSSVVQGRS</sequence>
<feature type="domain" description="Zinc finger PMZ-type" evidence="4">
    <location>
        <begin position="1202"/>
        <end position="1229"/>
    </location>
</feature>
<keyword evidence="1" id="KW-0645">Protease</keyword>
<dbReference type="Pfam" id="PF25597">
    <property type="entry name" value="SH3_retrovirus"/>
    <property type="match status" value="1"/>
</dbReference>